<proteinExistence type="predicted"/>
<comment type="caution">
    <text evidence="1">The sequence shown here is derived from an EMBL/GenBank/DDBJ whole genome shotgun (WGS) entry which is preliminary data.</text>
</comment>
<sequence length="71" mass="7956">MPASLDNHASSLLTSSAQDMPISTAEWDLLKRKALEEFADRKAPSIAFTRFSQHDNSNISIKEKVLLHVVF</sequence>
<organism evidence="1 2">
    <name type="scientific">Bombella saccharophila</name>
    <dbReference type="NCBI Taxonomy" id="2967338"/>
    <lineage>
        <taxon>Bacteria</taxon>
        <taxon>Pseudomonadati</taxon>
        <taxon>Pseudomonadota</taxon>
        <taxon>Alphaproteobacteria</taxon>
        <taxon>Acetobacterales</taxon>
        <taxon>Acetobacteraceae</taxon>
        <taxon>Bombella</taxon>
    </lineage>
</organism>
<dbReference type="Proteomes" id="UP001165648">
    <property type="component" value="Unassembled WGS sequence"/>
</dbReference>
<protein>
    <submittedName>
        <fullName evidence="1">Uncharacterized protein</fullName>
    </submittedName>
</protein>
<evidence type="ECO:0000313" key="2">
    <source>
        <dbReference type="Proteomes" id="UP001165648"/>
    </source>
</evidence>
<evidence type="ECO:0000313" key="1">
    <source>
        <dbReference type="EMBL" id="MCX5615317.1"/>
    </source>
</evidence>
<keyword evidence="2" id="KW-1185">Reference proteome</keyword>
<dbReference type="EMBL" id="JANIDW010000006">
    <property type="protein sequence ID" value="MCX5615317.1"/>
    <property type="molecule type" value="Genomic_DNA"/>
</dbReference>
<dbReference type="RefSeq" id="WP_099027250.1">
    <property type="nucleotide sequence ID" value="NZ_JANIDW010000006.1"/>
</dbReference>
<accession>A0ABT3WC15</accession>
<gene>
    <name evidence="1" type="ORF">NQF64_08700</name>
</gene>
<reference evidence="1 2" key="1">
    <citation type="submission" date="2022-07" db="EMBL/GenBank/DDBJ databases">
        <title>Bombella genomes.</title>
        <authorList>
            <person name="Harer L."/>
            <person name="Styblova S."/>
            <person name="Ehrmann M."/>
        </authorList>
    </citation>
    <scope>NUCLEOTIDE SEQUENCE [LARGE SCALE GENOMIC DNA]</scope>
    <source>
        <strain evidence="1 2">TMW 2.2558</strain>
    </source>
</reference>
<name>A0ABT3WC15_9PROT</name>